<dbReference type="InterPro" id="IPR051013">
    <property type="entry name" value="MBL_superfamily_lactonases"/>
</dbReference>
<proteinExistence type="inferred from homology"/>
<dbReference type="Pfam" id="PF00753">
    <property type="entry name" value="Lactamase_B"/>
    <property type="match status" value="1"/>
</dbReference>
<comment type="similarity">
    <text evidence="1">Belongs to the metallo-beta-lactamase superfamily.</text>
</comment>
<dbReference type="SMART" id="SM00849">
    <property type="entry name" value="Lactamase_B"/>
    <property type="match status" value="1"/>
</dbReference>
<dbReference type="CDD" id="cd07720">
    <property type="entry name" value="OPHC2-like_MBL-fold"/>
    <property type="match status" value="1"/>
</dbReference>
<dbReference type="SUPFAM" id="SSF56281">
    <property type="entry name" value="Metallo-hydrolase/oxidoreductase"/>
    <property type="match status" value="1"/>
</dbReference>
<keyword evidence="2" id="KW-0479">Metal-binding</keyword>
<feature type="signal peptide" evidence="5">
    <location>
        <begin position="1"/>
        <end position="23"/>
    </location>
</feature>
<evidence type="ECO:0000259" key="6">
    <source>
        <dbReference type="SMART" id="SM00849"/>
    </source>
</evidence>
<keyword evidence="3" id="KW-0378">Hydrolase</keyword>
<dbReference type="InterPro" id="IPR001279">
    <property type="entry name" value="Metallo-B-lactamas"/>
</dbReference>
<keyword evidence="8" id="KW-1185">Reference proteome</keyword>
<accession>A0ABS5H5X0</accession>
<feature type="chain" id="PRO_5045089101" evidence="5">
    <location>
        <begin position="24"/>
        <end position="321"/>
    </location>
</feature>
<evidence type="ECO:0000256" key="1">
    <source>
        <dbReference type="ARBA" id="ARBA00007749"/>
    </source>
</evidence>
<dbReference type="InterPro" id="IPR036866">
    <property type="entry name" value="RibonucZ/Hydroxyglut_hydro"/>
</dbReference>
<name>A0ABS5H5X0_9BURK</name>
<evidence type="ECO:0000313" key="7">
    <source>
        <dbReference type="EMBL" id="MBR7793489.1"/>
    </source>
</evidence>
<protein>
    <submittedName>
        <fullName evidence="7">MBL fold metallo-hydrolase</fullName>
    </submittedName>
</protein>
<dbReference type="EMBL" id="JAGSPK010000004">
    <property type="protein sequence ID" value="MBR7793489.1"/>
    <property type="molecule type" value="Genomic_DNA"/>
</dbReference>
<sequence length="321" mass="34680">MKLLPFIAALSAALSLQASFAYAEAPMSTTAASGVYRMQLGEFEVSTLSDGTVTIPIDKLLTNIKPAVLAESLKQADLAPMMETSINTFLINTGSKLILVDTGAGDSFKTPIVAKAGRLQQSLKNAGYKAEQVDIVLLTHIHGDHSGGLSLDGQRLFPNADIFVDEHDAKFWLDRSNEANAAPGQRHGFAEAEAMLGPYVKAGRLKTFNGATQITNGVRSRPAYGHTPGHSYYEVESGGQKLLLIGDMIHATATQMSHPETTIVFDVDAMKARQQRTSFLSEVVKQGYWIGAAHISFPGLGHIHYAGKGSYRWQPANYSAW</sequence>
<evidence type="ECO:0000256" key="3">
    <source>
        <dbReference type="ARBA" id="ARBA00022801"/>
    </source>
</evidence>
<keyword evidence="5" id="KW-0732">Signal</keyword>
<dbReference type="Gene3D" id="3.60.15.10">
    <property type="entry name" value="Ribonuclease Z/Hydroxyacylglutathione hydrolase-like"/>
    <property type="match status" value="1"/>
</dbReference>
<comment type="caution">
    <text evidence="7">The sequence shown here is derived from an EMBL/GenBank/DDBJ whole genome shotgun (WGS) entry which is preliminary data.</text>
</comment>
<organism evidence="7 8">
    <name type="scientific">Undibacterium rivi</name>
    <dbReference type="NCBI Taxonomy" id="2828729"/>
    <lineage>
        <taxon>Bacteria</taxon>
        <taxon>Pseudomonadati</taxon>
        <taxon>Pseudomonadota</taxon>
        <taxon>Betaproteobacteria</taxon>
        <taxon>Burkholderiales</taxon>
        <taxon>Oxalobacteraceae</taxon>
        <taxon>Undibacterium</taxon>
    </lineage>
</organism>
<evidence type="ECO:0000313" key="8">
    <source>
        <dbReference type="Proteomes" id="UP000682982"/>
    </source>
</evidence>
<dbReference type="Proteomes" id="UP000682982">
    <property type="component" value="Unassembled WGS sequence"/>
</dbReference>
<dbReference type="PANTHER" id="PTHR42978">
    <property type="entry name" value="QUORUM-QUENCHING LACTONASE YTNP-RELATED-RELATED"/>
    <property type="match status" value="1"/>
</dbReference>
<dbReference type="RefSeq" id="WP_212679452.1">
    <property type="nucleotide sequence ID" value="NZ_JAGSPK010000004.1"/>
</dbReference>
<gene>
    <name evidence="7" type="ORF">KDM87_12855</name>
</gene>
<feature type="domain" description="Metallo-beta-lactamase" evidence="6">
    <location>
        <begin position="85"/>
        <end position="294"/>
    </location>
</feature>
<reference evidence="7 8" key="1">
    <citation type="submission" date="2021-04" db="EMBL/GenBank/DDBJ databases">
        <title>novel species isolated from subtropical streams in China.</title>
        <authorList>
            <person name="Lu H."/>
        </authorList>
    </citation>
    <scope>NUCLEOTIDE SEQUENCE [LARGE SCALE GENOMIC DNA]</scope>
    <source>
        <strain evidence="7 8">FT147W</strain>
    </source>
</reference>
<evidence type="ECO:0000256" key="5">
    <source>
        <dbReference type="SAM" id="SignalP"/>
    </source>
</evidence>
<dbReference type="PANTHER" id="PTHR42978:SF6">
    <property type="entry name" value="QUORUM-QUENCHING LACTONASE YTNP-RELATED"/>
    <property type="match status" value="1"/>
</dbReference>
<evidence type="ECO:0000256" key="4">
    <source>
        <dbReference type="ARBA" id="ARBA00022833"/>
    </source>
</evidence>
<keyword evidence="4" id="KW-0862">Zinc</keyword>
<evidence type="ECO:0000256" key="2">
    <source>
        <dbReference type="ARBA" id="ARBA00022723"/>
    </source>
</evidence>